<protein>
    <submittedName>
        <fullName evidence="1">Uncharacterized protein</fullName>
    </submittedName>
</protein>
<sequence>MTCFRECMGDDLRTIKIECDGYFSRGRHGGSIVEENPGKAVPKNCQPLLNKNDDCIDKCNA</sequence>
<accession>A0ABD2Q354</accession>
<dbReference type="Proteomes" id="UP001626550">
    <property type="component" value="Unassembled WGS sequence"/>
</dbReference>
<evidence type="ECO:0000313" key="2">
    <source>
        <dbReference type="Proteomes" id="UP001626550"/>
    </source>
</evidence>
<proteinExistence type="predicted"/>
<dbReference type="AlphaFoldDB" id="A0ABD2Q354"/>
<reference evidence="1 2" key="1">
    <citation type="submission" date="2024-11" db="EMBL/GenBank/DDBJ databases">
        <title>Adaptive evolution of stress response genes in parasites aligns with host niche diversity.</title>
        <authorList>
            <person name="Hahn C."/>
            <person name="Resl P."/>
        </authorList>
    </citation>
    <scope>NUCLEOTIDE SEQUENCE [LARGE SCALE GENOMIC DNA]</scope>
    <source>
        <strain evidence="1">EGGRZ-B1_66</strain>
        <tissue evidence="1">Body</tissue>
    </source>
</reference>
<keyword evidence="2" id="KW-1185">Reference proteome</keyword>
<gene>
    <name evidence="1" type="ORF">Ciccas_008234</name>
</gene>
<evidence type="ECO:0000313" key="1">
    <source>
        <dbReference type="EMBL" id="KAL3313166.1"/>
    </source>
</evidence>
<dbReference type="EMBL" id="JBJKFK010001415">
    <property type="protein sequence ID" value="KAL3313166.1"/>
    <property type="molecule type" value="Genomic_DNA"/>
</dbReference>
<organism evidence="1 2">
    <name type="scientific">Cichlidogyrus casuarinus</name>
    <dbReference type="NCBI Taxonomy" id="1844966"/>
    <lineage>
        <taxon>Eukaryota</taxon>
        <taxon>Metazoa</taxon>
        <taxon>Spiralia</taxon>
        <taxon>Lophotrochozoa</taxon>
        <taxon>Platyhelminthes</taxon>
        <taxon>Monogenea</taxon>
        <taxon>Monopisthocotylea</taxon>
        <taxon>Dactylogyridea</taxon>
        <taxon>Ancyrocephalidae</taxon>
        <taxon>Cichlidogyrus</taxon>
    </lineage>
</organism>
<name>A0ABD2Q354_9PLAT</name>
<comment type="caution">
    <text evidence="1">The sequence shown here is derived from an EMBL/GenBank/DDBJ whole genome shotgun (WGS) entry which is preliminary data.</text>
</comment>